<gene>
    <name evidence="1" type="ORF">DN412_31900</name>
</gene>
<proteinExistence type="predicted"/>
<accession>A0A370NL70</accession>
<protein>
    <submittedName>
        <fullName evidence="1">Uncharacterized protein</fullName>
    </submittedName>
</protein>
<dbReference type="Proteomes" id="UP000255165">
    <property type="component" value="Unassembled WGS sequence"/>
</dbReference>
<name>A0A370NL70_9BURK</name>
<evidence type="ECO:0000313" key="1">
    <source>
        <dbReference type="EMBL" id="RDK06346.1"/>
    </source>
</evidence>
<dbReference type="AlphaFoldDB" id="A0A370NL70"/>
<organism evidence="1 2">
    <name type="scientific">Cupriavidus lacunae</name>
    <dbReference type="NCBI Taxonomy" id="2666307"/>
    <lineage>
        <taxon>Bacteria</taxon>
        <taxon>Pseudomonadati</taxon>
        <taxon>Pseudomonadota</taxon>
        <taxon>Betaproteobacteria</taxon>
        <taxon>Burkholderiales</taxon>
        <taxon>Burkholderiaceae</taxon>
        <taxon>Cupriavidus</taxon>
    </lineage>
</organism>
<dbReference type="RefSeq" id="WP_115215237.1">
    <property type="nucleotide sequence ID" value="NZ_QKWJ01000065.1"/>
</dbReference>
<keyword evidence="2" id="KW-1185">Reference proteome</keyword>
<dbReference type="EMBL" id="QKWJ01000065">
    <property type="protein sequence ID" value="RDK06346.1"/>
    <property type="molecule type" value="Genomic_DNA"/>
</dbReference>
<reference evidence="2" key="1">
    <citation type="submission" date="2018-06" db="EMBL/GenBank/DDBJ databases">
        <authorList>
            <person name="Feng T."/>
            <person name="Jeon C.O."/>
        </authorList>
    </citation>
    <scope>NUCLEOTIDE SEQUENCE [LARGE SCALE GENOMIC DNA]</scope>
    <source>
        <strain evidence="2">S23</strain>
    </source>
</reference>
<comment type="caution">
    <text evidence="1">The sequence shown here is derived from an EMBL/GenBank/DDBJ whole genome shotgun (WGS) entry which is preliminary data.</text>
</comment>
<sequence length="373" mass="41697">MANSAEEQLLDGQTWAEFCEVLKRSGQQILRPEAPSDALTRAEGFRYLSRLLRIALEMHVEFADPAFPGFFSPSHETAKIGADNPDNLYRYARLDGSAEYRIRGRRGTVAYLSFGTQKGGYETDGRMVQTGFLDSNGLAVEADGSFEIILSGRQHPGNWVRMEPGTNALVVRQTFMDRKAETPAELHIERLNGSDKPPVLDVERLHGGLLRAAGFVESTARIFADWAQGYGGHVNALPPADQAVCQATGGDPNIFYYHSCWALADDEALIVEVDQVPQCEFWNFQINNYWMESLDYRYHDICLNKHGAWLDAEGGVTVILSARDPGLPNWLETAGHRNGTMCWRWVGAAQPVHPRTRVVKLESLKKDIRENNA</sequence>
<evidence type="ECO:0000313" key="2">
    <source>
        <dbReference type="Proteomes" id="UP000255165"/>
    </source>
</evidence>